<accession>A0A2S4HHE7</accession>
<comment type="subcellular location">
    <subcellularLocation>
        <location evidence="2">Cytoplasm</location>
    </subcellularLocation>
</comment>
<keyword evidence="7 9" id="KW-0413">Isomerase</keyword>
<evidence type="ECO:0000313" key="12">
    <source>
        <dbReference type="EMBL" id="POP53414.1"/>
    </source>
</evidence>
<comment type="caution">
    <text evidence="12">The sequence shown here is derived from an EMBL/GenBank/DDBJ whole genome shotgun (WGS) entry which is preliminary data.</text>
</comment>
<keyword evidence="15" id="KW-1185">Reference proteome</keyword>
<evidence type="ECO:0000256" key="4">
    <source>
        <dbReference type="ARBA" id="ARBA00022490"/>
    </source>
</evidence>
<organism evidence="12 14">
    <name type="scientific">Zhongshania marina</name>
    <dbReference type="NCBI Taxonomy" id="2304603"/>
    <lineage>
        <taxon>Bacteria</taxon>
        <taxon>Pseudomonadati</taxon>
        <taxon>Pseudomonadota</taxon>
        <taxon>Gammaproteobacteria</taxon>
        <taxon>Cellvibrionales</taxon>
        <taxon>Spongiibacteraceae</taxon>
        <taxon>Zhongshania</taxon>
    </lineage>
</organism>
<evidence type="ECO:0000313" key="15">
    <source>
        <dbReference type="Proteomes" id="UP000274695"/>
    </source>
</evidence>
<dbReference type="Proteomes" id="UP000274695">
    <property type="component" value="Unassembled WGS sequence"/>
</dbReference>
<comment type="similarity">
    <text evidence="3 10">Belongs to the FKBP-type PPIase family.</text>
</comment>
<evidence type="ECO:0000256" key="1">
    <source>
        <dbReference type="ARBA" id="ARBA00000971"/>
    </source>
</evidence>
<dbReference type="OrthoDB" id="9808891at2"/>
<dbReference type="Proteomes" id="UP000237222">
    <property type="component" value="Unassembled WGS sequence"/>
</dbReference>
<dbReference type="PANTHER" id="PTHR47861:SF3">
    <property type="entry name" value="FKBP-TYPE PEPTIDYL-PROLYL CIS-TRANS ISOMERASE SLYD"/>
    <property type="match status" value="1"/>
</dbReference>
<name>A0A2S4HHE7_9GAMM</name>
<keyword evidence="6" id="KW-0143">Chaperone</keyword>
<dbReference type="PROSITE" id="PS50059">
    <property type="entry name" value="FKBP_PPIASE"/>
    <property type="match status" value="1"/>
</dbReference>
<comment type="function">
    <text evidence="8">Also involved in hydrogenase metallocenter assembly, probably by participating in the nickel insertion step. This function in hydrogenase biosynthesis requires chaperone activity and the presence of the metal-binding domain, but not PPIase activity.</text>
</comment>
<dbReference type="GO" id="GO:0042026">
    <property type="term" value="P:protein refolding"/>
    <property type="evidence" value="ECO:0007669"/>
    <property type="project" value="UniProtKB-ARBA"/>
</dbReference>
<dbReference type="AlphaFoldDB" id="A0A2S4HHE7"/>
<reference evidence="12" key="1">
    <citation type="submission" date="2018-01" db="EMBL/GenBank/DDBJ databases">
        <authorList>
            <person name="Yu X.-D."/>
        </authorList>
    </citation>
    <scope>NUCLEOTIDE SEQUENCE</scope>
    <source>
        <strain evidence="12">ZX-21</strain>
    </source>
</reference>
<evidence type="ECO:0000313" key="14">
    <source>
        <dbReference type="Proteomes" id="UP000237222"/>
    </source>
</evidence>
<evidence type="ECO:0000256" key="8">
    <source>
        <dbReference type="ARBA" id="ARBA00037071"/>
    </source>
</evidence>
<dbReference type="EMBL" id="RHGB01000002">
    <property type="protein sequence ID" value="RNL67147.1"/>
    <property type="molecule type" value="Genomic_DNA"/>
</dbReference>
<comment type="catalytic activity">
    <reaction evidence="1 9 10">
        <text>[protein]-peptidylproline (omega=180) = [protein]-peptidylproline (omega=0)</text>
        <dbReference type="Rhea" id="RHEA:16237"/>
        <dbReference type="Rhea" id="RHEA-COMP:10747"/>
        <dbReference type="Rhea" id="RHEA-COMP:10748"/>
        <dbReference type="ChEBI" id="CHEBI:83833"/>
        <dbReference type="ChEBI" id="CHEBI:83834"/>
        <dbReference type="EC" id="5.2.1.8"/>
    </reaction>
</comment>
<reference evidence="13 15" key="2">
    <citation type="submission" date="2018-10" db="EMBL/GenBank/DDBJ databases">
        <title>Draft genome sequence of Zhongshania sp. DSW25-10.</title>
        <authorList>
            <person name="Oh J."/>
        </authorList>
    </citation>
    <scope>NUCLEOTIDE SEQUENCE [LARGE SCALE GENOMIC DNA]</scope>
    <source>
        <strain evidence="13 15">DSW25-10</strain>
    </source>
</reference>
<keyword evidence="5 9" id="KW-0697">Rotamase</keyword>
<dbReference type="InterPro" id="IPR001179">
    <property type="entry name" value="PPIase_FKBP_dom"/>
</dbReference>
<dbReference type="EC" id="5.2.1.8" evidence="10"/>
<proteinExistence type="inferred from homology"/>
<feature type="domain" description="PPIase FKBP-type" evidence="11">
    <location>
        <begin position="6"/>
        <end position="83"/>
    </location>
</feature>
<protein>
    <recommendedName>
        <fullName evidence="10">Peptidyl-prolyl cis-trans isomerase</fullName>
        <ecNumber evidence="10">5.2.1.8</ecNumber>
    </recommendedName>
</protein>
<evidence type="ECO:0000256" key="5">
    <source>
        <dbReference type="ARBA" id="ARBA00023110"/>
    </source>
</evidence>
<dbReference type="Gene3D" id="3.10.50.40">
    <property type="match status" value="1"/>
</dbReference>
<dbReference type="SUPFAM" id="SSF54534">
    <property type="entry name" value="FKBP-like"/>
    <property type="match status" value="1"/>
</dbReference>
<evidence type="ECO:0000313" key="13">
    <source>
        <dbReference type="EMBL" id="RNL67147.1"/>
    </source>
</evidence>
<evidence type="ECO:0000256" key="3">
    <source>
        <dbReference type="ARBA" id="ARBA00006577"/>
    </source>
</evidence>
<gene>
    <name evidence="12" type="ORF">C0068_07160</name>
    <name evidence="13" type="ORF">D0911_02680</name>
</gene>
<dbReference type="GO" id="GO:0005737">
    <property type="term" value="C:cytoplasm"/>
    <property type="evidence" value="ECO:0007669"/>
    <property type="project" value="UniProtKB-SubCell"/>
</dbReference>
<dbReference type="EMBL" id="PQGG01000016">
    <property type="protein sequence ID" value="POP53414.1"/>
    <property type="molecule type" value="Genomic_DNA"/>
</dbReference>
<dbReference type="RefSeq" id="WP_103683809.1">
    <property type="nucleotide sequence ID" value="NZ_PQGG01000016.1"/>
</dbReference>
<evidence type="ECO:0000259" key="11">
    <source>
        <dbReference type="PROSITE" id="PS50059"/>
    </source>
</evidence>
<dbReference type="Pfam" id="PF00254">
    <property type="entry name" value="FKBP_C"/>
    <property type="match status" value="1"/>
</dbReference>
<evidence type="ECO:0000256" key="7">
    <source>
        <dbReference type="ARBA" id="ARBA00023235"/>
    </source>
</evidence>
<dbReference type="InterPro" id="IPR046357">
    <property type="entry name" value="PPIase_dom_sf"/>
</dbReference>
<evidence type="ECO:0000256" key="9">
    <source>
        <dbReference type="PROSITE-ProRule" id="PRU00277"/>
    </source>
</evidence>
<evidence type="ECO:0000256" key="6">
    <source>
        <dbReference type="ARBA" id="ARBA00023186"/>
    </source>
</evidence>
<sequence length="161" mass="17043">MIIANDCVVAFHYTLTDDNGTVIDSSKGQDPLTYLHGHGGIIPGLENELTGKTIGDAMKVVVQPADGYGELNPELIQPVPRAAFQGVDQIEVGMQFQAQGAGGQMQTVVVKEVDDENVTVDANHPLAGQVLNFDVSIEAVRAASEEELSHGHVHGVGGHQH</sequence>
<evidence type="ECO:0000256" key="2">
    <source>
        <dbReference type="ARBA" id="ARBA00004496"/>
    </source>
</evidence>
<dbReference type="PANTHER" id="PTHR47861">
    <property type="entry name" value="FKBP-TYPE PEPTIDYL-PROLYL CIS-TRANS ISOMERASE SLYD"/>
    <property type="match status" value="1"/>
</dbReference>
<keyword evidence="4" id="KW-0963">Cytoplasm</keyword>
<dbReference type="GO" id="GO:0003755">
    <property type="term" value="F:peptidyl-prolyl cis-trans isomerase activity"/>
    <property type="evidence" value="ECO:0007669"/>
    <property type="project" value="UniProtKB-UniRule"/>
</dbReference>
<evidence type="ECO:0000256" key="10">
    <source>
        <dbReference type="RuleBase" id="RU003915"/>
    </source>
</evidence>